<sequence>MKKNMGSMDRIIRVILAAIMAYLYFTNVITGTLGLVLIILAGVFVLTSFISFCPLYAPFGIKTCKTQ</sequence>
<keyword evidence="4" id="KW-1185">Reference proteome</keyword>
<proteinExistence type="predicted"/>
<dbReference type="RefSeq" id="WP_089356161.1">
    <property type="nucleotide sequence ID" value="NZ_FZPD01000002.1"/>
</dbReference>
<accession>A0A239HPP5</accession>
<dbReference type="Proteomes" id="UP000198393">
    <property type="component" value="Unassembled WGS sequence"/>
</dbReference>
<dbReference type="EMBL" id="FZPD01000002">
    <property type="protein sequence ID" value="SNS83115.1"/>
    <property type="molecule type" value="Genomic_DNA"/>
</dbReference>
<evidence type="ECO:0000313" key="4">
    <source>
        <dbReference type="Proteomes" id="UP000198393"/>
    </source>
</evidence>
<name>A0A239HPP5_EKHLU</name>
<evidence type="ECO:0000313" key="3">
    <source>
        <dbReference type="EMBL" id="SNS83115.1"/>
    </source>
</evidence>
<keyword evidence="1" id="KW-1133">Transmembrane helix</keyword>
<dbReference type="AlphaFoldDB" id="A0A239HPP5"/>
<keyword evidence="1" id="KW-0472">Membrane</keyword>
<gene>
    <name evidence="3" type="ORF">SAMN05421640_1424</name>
</gene>
<feature type="domain" description="Inner membrane protein YgaP-like transmembrane" evidence="2">
    <location>
        <begin position="1"/>
        <end position="67"/>
    </location>
</feature>
<keyword evidence="1" id="KW-0812">Transmembrane</keyword>
<protein>
    <recommendedName>
        <fullName evidence="2">Inner membrane protein YgaP-like transmembrane domain-containing protein</fullName>
    </recommendedName>
</protein>
<evidence type="ECO:0000256" key="1">
    <source>
        <dbReference type="SAM" id="Phobius"/>
    </source>
</evidence>
<organism evidence="3 4">
    <name type="scientific">Ekhidna lutea</name>
    <dbReference type="NCBI Taxonomy" id="447679"/>
    <lineage>
        <taxon>Bacteria</taxon>
        <taxon>Pseudomonadati</taxon>
        <taxon>Bacteroidota</taxon>
        <taxon>Cytophagia</taxon>
        <taxon>Cytophagales</taxon>
        <taxon>Reichenbachiellaceae</taxon>
        <taxon>Ekhidna</taxon>
    </lineage>
</organism>
<feature type="transmembrane region" description="Helical" evidence="1">
    <location>
        <begin position="12"/>
        <end position="29"/>
    </location>
</feature>
<reference evidence="3 4" key="1">
    <citation type="submission" date="2017-06" db="EMBL/GenBank/DDBJ databases">
        <authorList>
            <person name="Kim H.J."/>
            <person name="Triplett B.A."/>
        </authorList>
    </citation>
    <scope>NUCLEOTIDE SEQUENCE [LARGE SCALE GENOMIC DNA]</scope>
    <source>
        <strain evidence="3 4">DSM 19307</strain>
    </source>
</reference>
<dbReference type="Pfam" id="PF11127">
    <property type="entry name" value="YgaP-like_TM"/>
    <property type="match status" value="1"/>
</dbReference>
<feature type="transmembrane region" description="Helical" evidence="1">
    <location>
        <begin position="35"/>
        <end position="57"/>
    </location>
</feature>
<evidence type="ECO:0000259" key="2">
    <source>
        <dbReference type="Pfam" id="PF11127"/>
    </source>
</evidence>
<dbReference type="InterPro" id="IPR021309">
    <property type="entry name" value="YgaP-like_TM"/>
</dbReference>